<comment type="function">
    <text evidence="11">Involved in the type II fatty acid elongation cycle. Catalyzes the elongation of a wide range of acyl-ACP by the addition of two carbons from malonyl-ACP to an acyl acceptor. Can efficiently catalyze the conversion of palmitoleoyl-ACP (cis-hexadec-9-enoyl-ACP) to cis-vaccenoyl-ACP (cis-octadec-11-enoyl-ACP), an essential step in the thermal regulation of fatty acid composition.</text>
</comment>
<feature type="transmembrane region" description="Helical" evidence="14">
    <location>
        <begin position="133"/>
        <end position="153"/>
    </location>
</feature>
<dbReference type="UniPathway" id="UPA00094"/>
<evidence type="ECO:0000256" key="1">
    <source>
        <dbReference type="ARBA" id="ARBA00005194"/>
    </source>
</evidence>
<dbReference type="OrthoDB" id="9808669at2"/>
<evidence type="ECO:0000256" key="10">
    <source>
        <dbReference type="ARBA" id="ARBA00023315"/>
    </source>
</evidence>
<feature type="domain" description="Ketosynthase family 3 (KS3)" evidence="15">
    <location>
        <begin position="3"/>
        <end position="411"/>
    </location>
</feature>
<dbReference type="FunFam" id="3.40.47.10:FF:000009">
    <property type="entry name" value="3-oxoacyl-[acyl-carrier-protein] synthase 2"/>
    <property type="match status" value="1"/>
</dbReference>
<keyword evidence="14" id="KW-0472">Membrane</keyword>
<dbReference type="Pfam" id="PF00109">
    <property type="entry name" value="ketoacyl-synt"/>
    <property type="match status" value="1"/>
</dbReference>
<proteinExistence type="inferred from homology"/>
<evidence type="ECO:0000256" key="11">
    <source>
        <dbReference type="PIRNR" id="PIRNR000447"/>
    </source>
</evidence>
<reference evidence="16 17" key="1">
    <citation type="submission" date="2018-11" db="EMBL/GenBank/DDBJ databases">
        <title>Paraburkholderia sp. DHOA04, isolated from soil.</title>
        <authorList>
            <person name="Gao Z.-H."/>
            <person name="Qiu L.-H."/>
            <person name="Fu J.-C."/>
        </authorList>
    </citation>
    <scope>NUCLEOTIDE SEQUENCE [LARGE SCALE GENOMIC DNA]</scope>
    <source>
        <strain evidence="16 17">DHOA04</strain>
    </source>
</reference>
<dbReference type="Gene3D" id="3.40.47.10">
    <property type="match status" value="1"/>
</dbReference>
<comment type="caution">
    <text evidence="16">The sequence shown here is derived from an EMBL/GenBank/DDBJ whole genome shotgun (WGS) entry which is preliminary data.</text>
</comment>
<dbReference type="InterPro" id="IPR017568">
    <property type="entry name" value="3-oxoacyl-ACP_synth-2"/>
</dbReference>
<keyword evidence="6 11" id="KW-0808">Transferase</keyword>
<dbReference type="InterPro" id="IPR016039">
    <property type="entry name" value="Thiolase-like"/>
</dbReference>
<dbReference type="GO" id="GO:0004315">
    <property type="term" value="F:3-oxoacyl-[acyl-carrier-protein] synthase activity"/>
    <property type="evidence" value="ECO:0007669"/>
    <property type="project" value="UniProtKB-UniRule"/>
</dbReference>
<keyword evidence="14" id="KW-1133">Transmembrane helix</keyword>
<evidence type="ECO:0000256" key="4">
    <source>
        <dbReference type="ARBA" id="ARBA00014657"/>
    </source>
</evidence>
<dbReference type="SUPFAM" id="SSF53901">
    <property type="entry name" value="Thiolase-like"/>
    <property type="match status" value="2"/>
</dbReference>
<evidence type="ECO:0000256" key="2">
    <source>
        <dbReference type="ARBA" id="ARBA00008467"/>
    </source>
</evidence>
<comment type="catalytic activity">
    <reaction evidence="11">
        <text>(9Z)-hexadecenoyl-[ACP] + malonyl-[ACP] + H(+) = 3-oxo-(11Z)-octadecenoyl-[ACP] + holo-[ACP] + CO2</text>
        <dbReference type="Rhea" id="RHEA:55040"/>
        <dbReference type="Rhea" id="RHEA-COMP:9623"/>
        <dbReference type="Rhea" id="RHEA-COMP:9685"/>
        <dbReference type="Rhea" id="RHEA-COMP:10800"/>
        <dbReference type="Rhea" id="RHEA-COMP:14074"/>
        <dbReference type="ChEBI" id="CHEBI:15378"/>
        <dbReference type="ChEBI" id="CHEBI:16526"/>
        <dbReference type="ChEBI" id="CHEBI:64479"/>
        <dbReference type="ChEBI" id="CHEBI:78449"/>
        <dbReference type="ChEBI" id="CHEBI:83989"/>
        <dbReference type="ChEBI" id="CHEBI:138538"/>
        <dbReference type="EC" id="2.3.1.179"/>
    </reaction>
</comment>
<evidence type="ECO:0000256" key="3">
    <source>
        <dbReference type="ARBA" id="ARBA00012356"/>
    </source>
</evidence>
<comment type="catalytic activity">
    <reaction evidence="11">
        <text>a fatty acyl-[ACP] + malonyl-[ACP] + H(+) = a 3-oxoacyl-[ACP] + holo-[ACP] + CO2</text>
        <dbReference type="Rhea" id="RHEA:22836"/>
        <dbReference type="Rhea" id="RHEA-COMP:9623"/>
        <dbReference type="Rhea" id="RHEA-COMP:9685"/>
        <dbReference type="Rhea" id="RHEA-COMP:9916"/>
        <dbReference type="Rhea" id="RHEA-COMP:14125"/>
        <dbReference type="ChEBI" id="CHEBI:15378"/>
        <dbReference type="ChEBI" id="CHEBI:16526"/>
        <dbReference type="ChEBI" id="CHEBI:64479"/>
        <dbReference type="ChEBI" id="CHEBI:78449"/>
        <dbReference type="ChEBI" id="CHEBI:78776"/>
        <dbReference type="ChEBI" id="CHEBI:138651"/>
    </reaction>
</comment>
<dbReference type="InterPro" id="IPR014030">
    <property type="entry name" value="Ketoacyl_synth_N"/>
</dbReference>
<dbReference type="NCBIfam" id="NF005589">
    <property type="entry name" value="PRK07314.1"/>
    <property type="match status" value="1"/>
</dbReference>
<sequence>MTKRRVVVTGLGAVSPVGVGVEENWTNIVAGRSGISRVSLFDASAFPSQIAGEVRTFDASGAIPVKELRHMDRFIQLGIVAGIEAFRDAGLEVTDSNAHRIGVHAGSGIGGISTIVESGIMLREQGLRRVSPFYIPSLIINMISGNLSIMFGLKGPSLALATACSTSTHSIGDASRLIEYGDADVMLAGGAEAAVMASSFAGFGRARALSTRNDSPETASRPWDAGRDGFVLGEGAGIVVLEELEHARRRGARIYAELAGFGMSTDAYHITSPSEDGDGAIRCMRNALHNAGVDPLSVQYANAHGTSTPLGDRVETTAFKAVFGDHARKLAISSTKSMTGHLLGAAGGVEAVYTVLSLYHQIAPPTANLTTPDPACDLDYVPNVARDMNIDVAISNSFAFGGTNGTLVFRRYS</sequence>
<keyword evidence="8" id="KW-0443">Lipid metabolism</keyword>
<evidence type="ECO:0000256" key="13">
    <source>
        <dbReference type="RuleBase" id="RU003694"/>
    </source>
</evidence>
<name>A0A3N6PV06_9BURK</name>
<keyword evidence="5 11" id="KW-0444">Lipid biosynthesis</keyword>
<dbReference type="AlphaFoldDB" id="A0A3N6PV06"/>
<dbReference type="PIRSF" id="PIRSF000447">
    <property type="entry name" value="KAS_II"/>
    <property type="match status" value="1"/>
</dbReference>
<dbReference type="InterPro" id="IPR020841">
    <property type="entry name" value="PKS_Beta-ketoAc_synthase_dom"/>
</dbReference>
<dbReference type="EC" id="2.3.1.179" evidence="3 11"/>
<keyword evidence="7" id="KW-0276">Fatty acid metabolism</keyword>
<dbReference type="InterPro" id="IPR000794">
    <property type="entry name" value="Beta-ketoacyl_synthase"/>
</dbReference>
<evidence type="ECO:0000256" key="14">
    <source>
        <dbReference type="SAM" id="Phobius"/>
    </source>
</evidence>
<dbReference type="PANTHER" id="PTHR11712:SF336">
    <property type="entry name" value="3-OXOACYL-[ACYL-CARRIER-PROTEIN] SYNTHASE, MITOCHONDRIAL"/>
    <property type="match status" value="1"/>
</dbReference>
<keyword evidence="17" id="KW-1185">Reference proteome</keyword>
<feature type="active site" description="For beta-ketoacyl synthase activity" evidence="12">
    <location>
        <position position="164"/>
    </location>
</feature>
<dbReference type="PROSITE" id="PS00606">
    <property type="entry name" value="KS3_1"/>
    <property type="match status" value="1"/>
</dbReference>
<dbReference type="NCBIfam" id="NF004970">
    <property type="entry name" value="PRK06333.1"/>
    <property type="match status" value="1"/>
</dbReference>
<comment type="pathway">
    <text evidence="1 11">Lipid metabolism; fatty acid biosynthesis.</text>
</comment>
<evidence type="ECO:0000256" key="9">
    <source>
        <dbReference type="ARBA" id="ARBA00023160"/>
    </source>
</evidence>
<evidence type="ECO:0000256" key="7">
    <source>
        <dbReference type="ARBA" id="ARBA00022832"/>
    </source>
</evidence>
<dbReference type="Pfam" id="PF02801">
    <property type="entry name" value="Ketoacyl-synt_C"/>
    <property type="match status" value="1"/>
</dbReference>
<evidence type="ECO:0000256" key="5">
    <source>
        <dbReference type="ARBA" id="ARBA00022516"/>
    </source>
</evidence>
<evidence type="ECO:0000256" key="12">
    <source>
        <dbReference type="PIRSR" id="PIRSR000447-1"/>
    </source>
</evidence>
<dbReference type="InterPro" id="IPR018201">
    <property type="entry name" value="Ketoacyl_synth_AS"/>
</dbReference>
<evidence type="ECO:0000313" key="16">
    <source>
        <dbReference type="EMBL" id="RQH03686.1"/>
    </source>
</evidence>
<dbReference type="SMART" id="SM00825">
    <property type="entry name" value="PKS_KS"/>
    <property type="match status" value="1"/>
</dbReference>
<evidence type="ECO:0000256" key="8">
    <source>
        <dbReference type="ARBA" id="ARBA00023098"/>
    </source>
</evidence>
<dbReference type="NCBIfam" id="TIGR03150">
    <property type="entry name" value="fabF"/>
    <property type="match status" value="1"/>
</dbReference>
<evidence type="ECO:0000313" key="17">
    <source>
        <dbReference type="Proteomes" id="UP000272778"/>
    </source>
</evidence>
<evidence type="ECO:0000259" key="15">
    <source>
        <dbReference type="PROSITE" id="PS52004"/>
    </source>
</evidence>
<dbReference type="Proteomes" id="UP000272778">
    <property type="component" value="Unassembled WGS sequence"/>
</dbReference>
<keyword evidence="14" id="KW-0812">Transmembrane</keyword>
<keyword evidence="9 11" id="KW-0275">Fatty acid biosynthesis</keyword>
<dbReference type="InterPro" id="IPR014031">
    <property type="entry name" value="Ketoacyl_synth_C"/>
</dbReference>
<dbReference type="EMBL" id="RQIS01000016">
    <property type="protein sequence ID" value="RQH03686.1"/>
    <property type="molecule type" value="Genomic_DNA"/>
</dbReference>
<dbReference type="CDD" id="cd00834">
    <property type="entry name" value="KAS_I_II"/>
    <property type="match status" value="1"/>
</dbReference>
<accession>A0A3N6PV06</accession>
<dbReference type="PROSITE" id="PS52004">
    <property type="entry name" value="KS3_2"/>
    <property type="match status" value="1"/>
</dbReference>
<evidence type="ECO:0000256" key="6">
    <source>
        <dbReference type="ARBA" id="ARBA00022679"/>
    </source>
</evidence>
<comment type="similarity">
    <text evidence="2 11 13">Belongs to the thiolase-like superfamily. Beta-ketoacyl-ACP synthases family.</text>
</comment>
<dbReference type="RefSeq" id="WP_124152939.1">
    <property type="nucleotide sequence ID" value="NZ_RQIS01000016.1"/>
</dbReference>
<dbReference type="PANTHER" id="PTHR11712">
    <property type="entry name" value="POLYKETIDE SYNTHASE-RELATED"/>
    <property type="match status" value="1"/>
</dbReference>
<gene>
    <name evidence="16" type="primary">fabF</name>
    <name evidence="16" type="ORF">D1Y85_20645</name>
</gene>
<organism evidence="16 17">
    <name type="scientific">Paraburkholderia dinghuensis</name>
    <dbReference type="NCBI Taxonomy" id="2305225"/>
    <lineage>
        <taxon>Bacteria</taxon>
        <taxon>Pseudomonadati</taxon>
        <taxon>Pseudomonadota</taxon>
        <taxon>Betaproteobacteria</taxon>
        <taxon>Burkholderiales</taxon>
        <taxon>Burkholderiaceae</taxon>
        <taxon>Paraburkholderia</taxon>
    </lineage>
</organism>
<dbReference type="GO" id="GO:0006633">
    <property type="term" value="P:fatty acid biosynthetic process"/>
    <property type="evidence" value="ECO:0007669"/>
    <property type="project" value="UniProtKB-UniRule"/>
</dbReference>
<keyword evidence="10 11" id="KW-0012">Acyltransferase</keyword>
<protein>
    <recommendedName>
        <fullName evidence="4 11">3-oxoacyl-[acyl-carrier-protein] synthase 2</fullName>
        <ecNumber evidence="3 11">2.3.1.179</ecNumber>
    </recommendedName>
</protein>
<dbReference type="GO" id="GO:0005829">
    <property type="term" value="C:cytosol"/>
    <property type="evidence" value="ECO:0007669"/>
    <property type="project" value="TreeGrafter"/>
</dbReference>